<gene>
    <name evidence="5" type="ORF">HWN40_11880</name>
</gene>
<accession>A0A7D5EA12</accession>
<feature type="domain" description="Hemerythrin-like" evidence="4">
    <location>
        <begin position="14"/>
        <end position="128"/>
    </location>
</feature>
<evidence type="ECO:0000256" key="3">
    <source>
        <dbReference type="ARBA" id="ARBA00023004"/>
    </source>
</evidence>
<dbReference type="CDD" id="cd12107">
    <property type="entry name" value="Hemerythrin"/>
    <property type="match status" value="1"/>
</dbReference>
<comment type="similarity">
    <text evidence="1">Belongs to the hemerythrin family.</text>
</comment>
<dbReference type="Gene3D" id="1.20.120.50">
    <property type="entry name" value="Hemerythrin-like"/>
    <property type="match status" value="1"/>
</dbReference>
<dbReference type="AlphaFoldDB" id="A0A7D5EA12"/>
<evidence type="ECO:0000256" key="1">
    <source>
        <dbReference type="ARBA" id="ARBA00010587"/>
    </source>
</evidence>
<evidence type="ECO:0000259" key="4">
    <source>
        <dbReference type="Pfam" id="PF01814"/>
    </source>
</evidence>
<dbReference type="PANTHER" id="PTHR37164">
    <property type="entry name" value="BACTERIOHEMERYTHRIN"/>
    <property type="match status" value="1"/>
</dbReference>
<dbReference type="RefSeq" id="WP_176965932.1">
    <property type="nucleotide sequence ID" value="NZ_CP058215.1"/>
</dbReference>
<dbReference type="InterPro" id="IPR050669">
    <property type="entry name" value="Hemerythrin"/>
</dbReference>
<dbReference type="InterPro" id="IPR012827">
    <property type="entry name" value="Hemerythrin_metal-bd"/>
</dbReference>
<keyword evidence="6" id="KW-1185">Reference proteome</keyword>
<dbReference type="NCBIfam" id="NF033749">
    <property type="entry name" value="bact_hemeryth"/>
    <property type="match status" value="1"/>
</dbReference>
<dbReference type="Pfam" id="PF01814">
    <property type="entry name" value="Hemerythrin"/>
    <property type="match status" value="1"/>
</dbReference>
<dbReference type="EMBL" id="CP058215">
    <property type="protein sequence ID" value="QLC50877.1"/>
    <property type="molecule type" value="Genomic_DNA"/>
</dbReference>
<dbReference type="Proteomes" id="UP000509594">
    <property type="component" value="Chromosome"/>
</dbReference>
<protein>
    <submittedName>
        <fullName evidence="5">Hemerythrin family protein</fullName>
    </submittedName>
</protein>
<evidence type="ECO:0000313" key="6">
    <source>
        <dbReference type="Proteomes" id="UP000509594"/>
    </source>
</evidence>
<dbReference type="InterPro" id="IPR016131">
    <property type="entry name" value="Haemerythrin_Fe_BS"/>
</dbReference>
<keyword evidence="3" id="KW-0408">Iron</keyword>
<dbReference type="InterPro" id="IPR035938">
    <property type="entry name" value="Hemerythrin-like_sf"/>
</dbReference>
<dbReference type="NCBIfam" id="TIGR02481">
    <property type="entry name" value="hemeryth_dom"/>
    <property type="match status" value="1"/>
</dbReference>
<dbReference type="PROSITE" id="PS00550">
    <property type="entry name" value="HEMERYTHRINS"/>
    <property type="match status" value="1"/>
</dbReference>
<dbReference type="InterPro" id="IPR012312">
    <property type="entry name" value="Hemerythrin-like"/>
</dbReference>
<keyword evidence="2" id="KW-0479">Metal-binding</keyword>
<reference evidence="5 6" key="1">
    <citation type="submission" date="2020-06" db="EMBL/GenBank/DDBJ databases">
        <title>Methanolobus halotolerans sp. nov., isolated from a saline lake Tus in Siberia.</title>
        <authorList>
            <person name="Shen Y."/>
            <person name="Chen S.-C."/>
            <person name="Lai M.-C."/>
            <person name="Huang H.-H."/>
            <person name="Chiu H.-H."/>
            <person name="Tang S.-L."/>
            <person name="Rogozin D.Y."/>
            <person name="Degermendzhy A.G."/>
        </authorList>
    </citation>
    <scope>NUCLEOTIDE SEQUENCE [LARGE SCALE GENOMIC DNA]</scope>
    <source>
        <strain evidence="5 6">DSM 21339</strain>
    </source>
</reference>
<dbReference type="PANTHER" id="PTHR37164:SF1">
    <property type="entry name" value="BACTERIOHEMERYTHRIN"/>
    <property type="match status" value="1"/>
</dbReference>
<dbReference type="SUPFAM" id="SSF47188">
    <property type="entry name" value="Hemerythrin-like"/>
    <property type="match status" value="1"/>
</dbReference>
<dbReference type="KEGG" id="mzi:HWN40_11880"/>
<organism evidence="5 6">
    <name type="scientific">Methanolobus zinderi</name>
    <dbReference type="NCBI Taxonomy" id="536044"/>
    <lineage>
        <taxon>Archaea</taxon>
        <taxon>Methanobacteriati</taxon>
        <taxon>Methanobacteriota</taxon>
        <taxon>Stenosarchaea group</taxon>
        <taxon>Methanomicrobia</taxon>
        <taxon>Methanosarcinales</taxon>
        <taxon>Methanosarcinaceae</taxon>
        <taxon>Methanolobus</taxon>
    </lineage>
</organism>
<dbReference type="GeneID" id="55822385"/>
<proteinExistence type="inferred from homology"/>
<evidence type="ECO:0000256" key="2">
    <source>
        <dbReference type="ARBA" id="ARBA00022723"/>
    </source>
</evidence>
<name>A0A7D5EA12_9EURY</name>
<dbReference type="GO" id="GO:0046872">
    <property type="term" value="F:metal ion binding"/>
    <property type="evidence" value="ECO:0007669"/>
    <property type="project" value="UniProtKB-KW"/>
</dbReference>
<dbReference type="OrthoDB" id="15541at2157"/>
<evidence type="ECO:0000313" key="5">
    <source>
        <dbReference type="EMBL" id="QLC50877.1"/>
    </source>
</evidence>
<sequence>MALVTWSDKYSMNIKEIDEQHKNLVRMINELHDAMLNAKSKEVALGIINEMAEYTQYHFSTEEKYMVQYKYPEYAAHKKEHDKFIQQVGDFKKDYESGKAGLSFDLLNFLKNWLVNHIQESDKKYSPFFNEKGLN</sequence>